<evidence type="ECO:0000256" key="9">
    <source>
        <dbReference type="SAM" id="Phobius"/>
    </source>
</evidence>
<evidence type="ECO:0000313" key="10">
    <source>
        <dbReference type="EMBL" id="KAK0547672.1"/>
    </source>
</evidence>
<keyword evidence="5 9" id="KW-1133">Transmembrane helix</keyword>
<dbReference type="GO" id="GO:0034389">
    <property type="term" value="P:lipid droplet organization"/>
    <property type="evidence" value="ECO:0007669"/>
    <property type="project" value="TreeGrafter"/>
</dbReference>
<gene>
    <name evidence="10" type="ORF">OC846_004760</name>
</gene>
<keyword evidence="3" id="KW-0378">Hydrolase</keyword>
<keyword evidence="2 9" id="KW-0812">Transmembrane</keyword>
<protein>
    <submittedName>
        <fullName evidence="10">Uncharacterized protein</fullName>
    </submittedName>
</protein>
<evidence type="ECO:0000256" key="4">
    <source>
        <dbReference type="ARBA" id="ARBA00022824"/>
    </source>
</evidence>
<dbReference type="AlphaFoldDB" id="A0AAN6JSG2"/>
<keyword evidence="7 9" id="KW-0472">Membrane</keyword>
<dbReference type="Pfam" id="PF10261">
    <property type="entry name" value="FIT"/>
    <property type="match status" value="1"/>
</dbReference>
<proteinExistence type="predicted"/>
<evidence type="ECO:0000256" key="6">
    <source>
        <dbReference type="ARBA" id="ARBA00023098"/>
    </source>
</evidence>
<evidence type="ECO:0000256" key="3">
    <source>
        <dbReference type="ARBA" id="ARBA00022801"/>
    </source>
</evidence>
<dbReference type="InterPro" id="IPR019388">
    <property type="entry name" value="FIT"/>
</dbReference>
<feature type="transmembrane region" description="Helical" evidence="9">
    <location>
        <begin position="118"/>
        <end position="137"/>
    </location>
</feature>
<feature type="compositionally biased region" description="Polar residues" evidence="8">
    <location>
        <begin position="269"/>
        <end position="293"/>
    </location>
</feature>
<dbReference type="PANTHER" id="PTHR23129:SF0">
    <property type="entry name" value="ACYL-COENZYME A DIPHOSPHATASE FITM2"/>
    <property type="match status" value="1"/>
</dbReference>
<dbReference type="Proteomes" id="UP001176517">
    <property type="component" value="Unassembled WGS sequence"/>
</dbReference>
<comment type="subcellular location">
    <subcellularLocation>
        <location evidence="1">Endoplasmic reticulum membrane</location>
        <topology evidence="1">Multi-pass membrane protein</topology>
    </subcellularLocation>
</comment>
<dbReference type="GO" id="GO:0008654">
    <property type="term" value="P:phospholipid biosynthetic process"/>
    <property type="evidence" value="ECO:0007669"/>
    <property type="project" value="TreeGrafter"/>
</dbReference>
<dbReference type="PANTHER" id="PTHR23129">
    <property type="entry name" value="ACYL-COENZYME A DIPHOSPHATASE FITM2"/>
    <property type="match status" value="1"/>
</dbReference>
<feature type="region of interest" description="Disordered" evidence="8">
    <location>
        <begin position="266"/>
        <end position="293"/>
    </location>
</feature>
<evidence type="ECO:0000256" key="1">
    <source>
        <dbReference type="ARBA" id="ARBA00004477"/>
    </source>
</evidence>
<feature type="transmembrane region" description="Helical" evidence="9">
    <location>
        <begin position="216"/>
        <end position="238"/>
    </location>
</feature>
<keyword evidence="11" id="KW-1185">Reference proteome</keyword>
<evidence type="ECO:0000256" key="5">
    <source>
        <dbReference type="ARBA" id="ARBA00022989"/>
    </source>
</evidence>
<sequence length="363" mass="39976">MARTLASIRPYQIAAVTGLSAVVLLASSYAALSGATSYNLFYSDPFRFPDAVTASRPATVFANRKNLLNALFVKKVWLWTTLAFASQAYLLRRPWSKLLMRVNGSKEPGPYDPLVRSILRYFVATTAWVFFTSWFLGPSLTDRTFLLTGGQCRLEIGDHNIPVPSELCRSRTKVSYESHPHLFHTSGFDLYGKDTKSLTDLAPRFRGGLDMSGHTFLLILSILFLLEEIAPFLPYLLLRLPAPIRPTKALIEGIIPRSQWASLDPFSRPGSSPTQSSNANNAPSTPPASQTLAQQLSNPHIQAQIAAGAIFAHIGLSFWMLLMTQLYFHTLSEKVAGLVIGILSWLALPKDLPASRGAPAKSQ</sequence>
<evidence type="ECO:0000256" key="8">
    <source>
        <dbReference type="SAM" id="MobiDB-lite"/>
    </source>
</evidence>
<dbReference type="GO" id="GO:0010945">
    <property type="term" value="F:coenzyme A diphosphatase activity"/>
    <property type="evidence" value="ECO:0007669"/>
    <property type="project" value="InterPro"/>
</dbReference>
<dbReference type="EMBL" id="JAPDMZ010000155">
    <property type="protein sequence ID" value="KAK0547672.1"/>
    <property type="molecule type" value="Genomic_DNA"/>
</dbReference>
<accession>A0AAN6JSG2</accession>
<evidence type="ECO:0000313" key="11">
    <source>
        <dbReference type="Proteomes" id="UP001176517"/>
    </source>
</evidence>
<comment type="caution">
    <text evidence="10">The sequence shown here is derived from an EMBL/GenBank/DDBJ whole genome shotgun (WGS) entry which is preliminary data.</text>
</comment>
<evidence type="ECO:0000256" key="2">
    <source>
        <dbReference type="ARBA" id="ARBA00022692"/>
    </source>
</evidence>
<dbReference type="GO" id="GO:0019915">
    <property type="term" value="P:lipid storage"/>
    <property type="evidence" value="ECO:0007669"/>
    <property type="project" value="InterPro"/>
</dbReference>
<name>A0AAN6JSG2_9BASI</name>
<evidence type="ECO:0000256" key="7">
    <source>
        <dbReference type="ARBA" id="ARBA00023136"/>
    </source>
</evidence>
<organism evidence="10 11">
    <name type="scientific">Tilletia horrida</name>
    <dbReference type="NCBI Taxonomy" id="155126"/>
    <lineage>
        <taxon>Eukaryota</taxon>
        <taxon>Fungi</taxon>
        <taxon>Dikarya</taxon>
        <taxon>Basidiomycota</taxon>
        <taxon>Ustilaginomycotina</taxon>
        <taxon>Exobasidiomycetes</taxon>
        <taxon>Tilletiales</taxon>
        <taxon>Tilletiaceae</taxon>
        <taxon>Tilletia</taxon>
    </lineage>
</organism>
<feature type="transmembrane region" description="Helical" evidence="9">
    <location>
        <begin position="305"/>
        <end position="322"/>
    </location>
</feature>
<keyword evidence="4" id="KW-0256">Endoplasmic reticulum</keyword>
<reference evidence="10" key="1">
    <citation type="journal article" date="2023" name="PhytoFront">
        <title>Draft Genome Resources of Seven Strains of Tilletia horrida, Causal Agent of Kernel Smut of Rice.</title>
        <authorList>
            <person name="Khanal S."/>
            <person name="Antony Babu S."/>
            <person name="Zhou X.G."/>
        </authorList>
    </citation>
    <scope>NUCLEOTIDE SEQUENCE</scope>
    <source>
        <strain evidence="10">TX6</strain>
    </source>
</reference>
<dbReference type="GO" id="GO:0005789">
    <property type="term" value="C:endoplasmic reticulum membrane"/>
    <property type="evidence" value="ECO:0007669"/>
    <property type="project" value="UniProtKB-SubCell"/>
</dbReference>
<keyword evidence="6" id="KW-0443">Lipid metabolism</keyword>